<reference evidence="7 8" key="1">
    <citation type="journal article" date="2017" name="Curr. Biol.">
        <title>Genome architecture and evolution of a unichromosomal asexual nematode.</title>
        <authorList>
            <person name="Fradin H."/>
            <person name="Zegar C."/>
            <person name="Gutwein M."/>
            <person name="Lucas J."/>
            <person name="Kovtun M."/>
            <person name="Corcoran D."/>
            <person name="Baugh L.R."/>
            <person name="Kiontke K."/>
            <person name="Gunsalus K."/>
            <person name="Fitch D.H."/>
            <person name="Piano F."/>
        </authorList>
    </citation>
    <scope>NUCLEOTIDE SEQUENCE [LARGE SCALE GENOMIC DNA]</scope>
    <source>
        <strain evidence="7">PF1309</strain>
    </source>
</reference>
<comment type="caution">
    <text evidence="7">The sequence shown here is derived from an EMBL/GenBank/DDBJ whole genome shotgun (WGS) entry which is preliminary data.</text>
</comment>
<dbReference type="Gene3D" id="3.10.450.10">
    <property type="match status" value="1"/>
</dbReference>
<dbReference type="InterPro" id="IPR029058">
    <property type="entry name" value="AB_hydrolase_fold"/>
</dbReference>
<dbReference type="GO" id="GO:0004869">
    <property type="term" value="F:cysteine-type endopeptidase inhibitor activity"/>
    <property type="evidence" value="ECO:0007669"/>
    <property type="project" value="InterPro"/>
</dbReference>
<evidence type="ECO:0000259" key="5">
    <source>
        <dbReference type="Pfam" id="PF00031"/>
    </source>
</evidence>
<feature type="domain" description="Carboxylesterase type B" evidence="6">
    <location>
        <begin position="129"/>
        <end position="478"/>
    </location>
</feature>
<dbReference type="InterPro" id="IPR050309">
    <property type="entry name" value="Type-B_Carboxylest/Lipase"/>
</dbReference>
<keyword evidence="8" id="KW-1185">Reference proteome</keyword>
<dbReference type="Gene3D" id="3.40.50.1820">
    <property type="entry name" value="alpha/beta hydrolase"/>
    <property type="match status" value="1"/>
</dbReference>
<evidence type="ECO:0000256" key="2">
    <source>
        <dbReference type="ARBA" id="ARBA00022487"/>
    </source>
</evidence>
<dbReference type="InterPro" id="IPR002018">
    <property type="entry name" value="CarbesteraseB"/>
</dbReference>
<evidence type="ECO:0000259" key="6">
    <source>
        <dbReference type="Pfam" id="PF00135"/>
    </source>
</evidence>
<dbReference type="InterPro" id="IPR000010">
    <property type="entry name" value="Cystatin_dom"/>
</dbReference>
<dbReference type="InterPro" id="IPR019826">
    <property type="entry name" value="Carboxylesterase_B_AS"/>
</dbReference>
<dbReference type="InterPro" id="IPR046350">
    <property type="entry name" value="Cystatin_sf"/>
</dbReference>
<evidence type="ECO:0000256" key="3">
    <source>
        <dbReference type="ARBA" id="ARBA00022801"/>
    </source>
</evidence>
<dbReference type="OrthoDB" id="3200163at2759"/>
<evidence type="ECO:0000256" key="4">
    <source>
        <dbReference type="RuleBase" id="RU361235"/>
    </source>
</evidence>
<dbReference type="PROSITE" id="PS00122">
    <property type="entry name" value="CARBOXYLESTERASE_B_1"/>
    <property type="match status" value="1"/>
</dbReference>
<keyword evidence="3 4" id="KW-0378">Hydrolase</keyword>
<dbReference type="STRING" id="2018661.A0A2A2JDI4"/>
<sequence length="534" mass="59762">MPQVNADASLANQPNYYLPTQILSAKTQVVAGLNYDMQVLYKGSTCMKKNMRVFEVTDKNCAPQQSNDTDFDVVVKLENGGSATIRGIKYSYGTQKDLIPKGSLSLRNSGIPVKMLMIVYTSMFMFRWYIYGGGFVGGNGNWGGEDLFKGFINKGPLVFVTINYRLGPMGFFTTRDPSAPGNFAISDWVEGLNWIHRYIKFFGGNANRLTIGGQSSGGEAVSTLSLTPVAKGLFNQMIIESGSAFGAALMSYSDRTRNTSLALAMQLGCATGANQWNSNNFPQIMSCLRSKNFSEVRAADDKLPNHRMKWALVQDNLYLPDRLENLATQRPQLPVIIGDVHDEWMAWDMYFIQHNINSSLATRQGVKDSLKNSYEITYWDNVASVLNGANQAYNFDHEQFADDDHVNWLALHMQLWTEMVFIGPVLRDARYFAYTGSPTYLYSFDYLSPLAYPDITYPQLRGVPHGWEMSYIYNTSTGGINVGFNWPKLDNSNQNSFVSFTSPQVKVGPGFHPMSMYWACTAPTIDGYKPPFAC</sequence>
<dbReference type="Proteomes" id="UP000218231">
    <property type="component" value="Unassembled WGS sequence"/>
</dbReference>
<dbReference type="CDD" id="cd00042">
    <property type="entry name" value="CY"/>
    <property type="match status" value="1"/>
</dbReference>
<dbReference type="SUPFAM" id="SSF53474">
    <property type="entry name" value="alpha/beta-Hydrolases"/>
    <property type="match status" value="1"/>
</dbReference>
<accession>A0A2A2JDI4</accession>
<protein>
    <recommendedName>
        <fullName evidence="4">Carboxylic ester hydrolase</fullName>
        <ecNumber evidence="4">3.1.1.-</ecNumber>
    </recommendedName>
</protein>
<dbReference type="Pfam" id="PF00031">
    <property type="entry name" value="Cystatin"/>
    <property type="match status" value="1"/>
</dbReference>
<evidence type="ECO:0000313" key="7">
    <source>
        <dbReference type="EMBL" id="PAV59717.1"/>
    </source>
</evidence>
<evidence type="ECO:0000256" key="1">
    <source>
        <dbReference type="ARBA" id="ARBA00005964"/>
    </source>
</evidence>
<proteinExistence type="inferred from homology"/>
<dbReference type="Pfam" id="PF00135">
    <property type="entry name" value="COesterase"/>
    <property type="match status" value="1"/>
</dbReference>
<organism evidence="7 8">
    <name type="scientific">Diploscapter pachys</name>
    <dbReference type="NCBI Taxonomy" id="2018661"/>
    <lineage>
        <taxon>Eukaryota</taxon>
        <taxon>Metazoa</taxon>
        <taxon>Ecdysozoa</taxon>
        <taxon>Nematoda</taxon>
        <taxon>Chromadorea</taxon>
        <taxon>Rhabditida</taxon>
        <taxon>Rhabditina</taxon>
        <taxon>Rhabditomorpha</taxon>
        <taxon>Rhabditoidea</taxon>
        <taxon>Rhabditidae</taxon>
        <taxon>Diploscapter</taxon>
    </lineage>
</organism>
<gene>
    <name evidence="7" type="ORF">WR25_23700</name>
</gene>
<dbReference type="EC" id="3.1.1.-" evidence="4"/>
<dbReference type="EMBL" id="LIAE01010508">
    <property type="protein sequence ID" value="PAV59717.1"/>
    <property type="molecule type" value="Genomic_DNA"/>
</dbReference>
<name>A0A2A2JDI4_9BILA</name>
<dbReference type="AlphaFoldDB" id="A0A2A2JDI4"/>
<comment type="similarity">
    <text evidence="1 4">Belongs to the type-B carboxylesterase/lipase family.</text>
</comment>
<keyword evidence="2" id="KW-0719">Serine esterase</keyword>
<evidence type="ECO:0000313" key="8">
    <source>
        <dbReference type="Proteomes" id="UP000218231"/>
    </source>
</evidence>
<feature type="domain" description="Cystatin" evidence="5">
    <location>
        <begin position="14"/>
        <end position="56"/>
    </location>
</feature>
<dbReference type="SUPFAM" id="SSF54403">
    <property type="entry name" value="Cystatin/monellin"/>
    <property type="match status" value="1"/>
</dbReference>
<dbReference type="GO" id="GO:0052689">
    <property type="term" value="F:carboxylic ester hydrolase activity"/>
    <property type="evidence" value="ECO:0007669"/>
    <property type="project" value="UniProtKB-KW"/>
</dbReference>
<dbReference type="PANTHER" id="PTHR11559">
    <property type="entry name" value="CARBOXYLESTERASE"/>
    <property type="match status" value="1"/>
</dbReference>